<dbReference type="EMBL" id="NCKU01000650">
    <property type="protein sequence ID" value="RWS14662.1"/>
    <property type="molecule type" value="Genomic_DNA"/>
</dbReference>
<dbReference type="SUPFAM" id="SSF47862">
    <property type="entry name" value="Saposin"/>
    <property type="match status" value="1"/>
</dbReference>
<dbReference type="Pfam" id="PF00201">
    <property type="entry name" value="UDPGT"/>
    <property type="match status" value="1"/>
</dbReference>
<dbReference type="InterPro" id="IPR011001">
    <property type="entry name" value="Saposin-like"/>
</dbReference>
<dbReference type="PANTHER" id="PTHR10340">
    <property type="entry name" value="SPHINGOMYELIN PHOSPHODIESTERASE"/>
    <property type="match status" value="1"/>
</dbReference>
<dbReference type="Gene3D" id="3.60.21.10">
    <property type="match status" value="1"/>
</dbReference>
<dbReference type="GO" id="GO:0016020">
    <property type="term" value="C:membrane"/>
    <property type="evidence" value="ECO:0007669"/>
    <property type="project" value="GOC"/>
</dbReference>
<feature type="domain" description="Saposin B-type" evidence="14">
    <location>
        <begin position="329"/>
        <end position="410"/>
    </location>
</feature>
<dbReference type="Pfam" id="PF19272">
    <property type="entry name" value="ASMase_C"/>
    <property type="match status" value="1"/>
</dbReference>
<keyword evidence="4" id="KW-0964">Secreted</keyword>
<dbReference type="GO" id="GO:0006685">
    <property type="term" value="P:sphingomyelin catabolic process"/>
    <property type="evidence" value="ECO:0007669"/>
    <property type="project" value="TreeGrafter"/>
</dbReference>
<dbReference type="OrthoDB" id="6508559at2759"/>
<dbReference type="GO" id="GO:0008194">
    <property type="term" value="F:UDP-glycosyltransferase activity"/>
    <property type="evidence" value="ECO:0007669"/>
    <property type="project" value="InterPro"/>
</dbReference>
<dbReference type="InterPro" id="IPR045473">
    <property type="entry name" value="ASM_C"/>
</dbReference>
<comment type="similarity">
    <text evidence="3">Belongs to the acid sphingomyelinase family.</text>
</comment>
<comment type="subcellular location">
    <subcellularLocation>
        <location evidence="2">Secreted</location>
    </subcellularLocation>
</comment>
<dbReference type="InterPro" id="IPR002213">
    <property type="entry name" value="UDP_glucos_trans"/>
</dbReference>
<dbReference type="GO" id="GO:0005764">
    <property type="term" value="C:lysosome"/>
    <property type="evidence" value="ECO:0007669"/>
    <property type="project" value="TreeGrafter"/>
</dbReference>
<name>A0A3S3PGB2_9ACAR</name>
<dbReference type="GO" id="GO:0061750">
    <property type="term" value="F:acid sphingomyelin phosphodiesterase activity"/>
    <property type="evidence" value="ECO:0007669"/>
    <property type="project" value="TreeGrafter"/>
</dbReference>
<dbReference type="EMBL" id="NCKU01000096">
    <property type="protein sequence ID" value="RWS17318.1"/>
    <property type="molecule type" value="Genomic_DNA"/>
</dbReference>
<dbReference type="GO" id="GO:0046513">
    <property type="term" value="P:ceramide biosynthetic process"/>
    <property type="evidence" value="ECO:0007669"/>
    <property type="project" value="UniProtKB-ARBA"/>
</dbReference>
<dbReference type="SUPFAM" id="SSF53756">
    <property type="entry name" value="UDP-Glycosyltransferase/glycogen phosphorylase"/>
    <property type="match status" value="1"/>
</dbReference>
<keyword evidence="5" id="KW-0808">Transferase</keyword>
<dbReference type="Pfam" id="PF00149">
    <property type="entry name" value="Metallophos"/>
    <property type="match status" value="1"/>
</dbReference>
<protein>
    <submittedName>
        <fullName evidence="15">Sphingomyelin phosphodiesterase-like protein 2</fullName>
    </submittedName>
</protein>
<comment type="cofactor">
    <cofactor evidence="1">
        <name>Zn(2+)</name>
        <dbReference type="ChEBI" id="CHEBI:29105"/>
    </cofactor>
</comment>
<evidence type="ECO:0000256" key="7">
    <source>
        <dbReference type="ARBA" id="ARBA00022729"/>
    </source>
</evidence>
<evidence type="ECO:0000256" key="10">
    <source>
        <dbReference type="ARBA" id="ARBA00023157"/>
    </source>
</evidence>
<evidence type="ECO:0000256" key="8">
    <source>
        <dbReference type="ARBA" id="ARBA00022801"/>
    </source>
</evidence>
<evidence type="ECO:0000256" key="5">
    <source>
        <dbReference type="ARBA" id="ARBA00022679"/>
    </source>
</evidence>
<sequence length="850" mass="98889">MNLDNKFPTTTSTVWNEAINELWQLSNEWIEENNLPCLTKYNLRHKSTNINVCIYPEPLMNDYLRLCPVGNEWHILDHSIRKSSESFHFPPEFKQRNEKLIYLSMGSTGSNIVELMSRLVKLLANCKHKIIVVRGKFHDQYELAENMWGEPFLRQLEIIPLVDLVITHGGNNTFVETLYFGKPMIILPLLSDQHDNAQRAVESKIGVRFNPFLVEERELLKAIDDVLNDDEIKQNVQNISKKMKKSKSMDVLVQRIEEMIRNPKIPSIIMNLFSLFSSFPVFLLLFLNEIEARQLNETENASVLLSLLASVLKNNESQILEDLFKGRASKVTCDACILAIELGKKLMVSEHIFELTFETICSLLEIETSEVCKGMASLYGPQLYFIMRHSKLSAKEMCAQLISPDCMPRIDFIQSKCVWSLEIPPKKTTTRQEFAQNDKTEDKESFGDWLPLLPPKTRSTLKALHLTDFHLDLNYVEGSYAYCQEPLCCMINNNRTDQSTFAGHWGSYGNCDLPLRTIETSLTYINELHNFDYIMYTGDILPHLIWKASEPNNVLVTSTLATLFQKYFGSYELFLPAVGNHESLPVNMFPPPSERNPFDLKWLYETLYEQWKQWIPENSVKSFKYGGYYVKNITRSLKAIVMNTNFCARLNFWQLLKPNDIGRQLEWLATELQKAEDSHQYVHLIGHIAPDKVQCNALWLHHYLRILERYNETIRGQFFGHTHFDEFRVYKTATGDEPLSVAFIGGSLTTYENVNPMFRIYTTTKNGIIKDYETFYFNLTEANNLLDDGQLPWRKEYSAIQSYNLIDQSPLSYKKLSDRMQSNDALFDKYYVHYHRYSDAKNWPKICRDD</sequence>
<evidence type="ECO:0000256" key="9">
    <source>
        <dbReference type="ARBA" id="ARBA00022833"/>
    </source>
</evidence>
<dbReference type="GO" id="GO:0016798">
    <property type="term" value="F:hydrolase activity, acting on glycosyl bonds"/>
    <property type="evidence" value="ECO:0007669"/>
    <property type="project" value="UniProtKB-KW"/>
</dbReference>
<accession>A0A3S3PGB2</accession>
<feature type="non-terminal residue" evidence="15">
    <location>
        <position position="850"/>
    </location>
</feature>
<keyword evidence="7" id="KW-0732">Signal</keyword>
<evidence type="ECO:0000256" key="6">
    <source>
        <dbReference type="ARBA" id="ARBA00022723"/>
    </source>
</evidence>
<organism evidence="15 18">
    <name type="scientific">Dinothrombium tinctorium</name>
    <dbReference type="NCBI Taxonomy" id="1965070"/>
    <lineage>
        <taxon>Eukaryota</taxon>
        <taxon>Metazoa</taxon>
        <taxon>Ecdysozoa</taxon>
        <taxon>Arthropoda</taxon>
        <taxon>Chelicerata</taxon>
        <taxon>Arachnida</taxon>
        <taxon>Acari</taxon>
        <taxon>Acariformes</taxon>
        <taxon>Trombidiformes</taxon>
        <taxon>Prostigmata</taxon>
        <taxon>Anystina</taxon>
        <taxon>Parasitengona</taxon>
        <taxon>Trombidioidea</taxon>
        <taxon>Trombidiidae</taxon>
        <taxon>Dinothrombium</taxon>
    </lineage>
</organism>
<dbReference type="Gene3D" id="3.40.50.2000">
    <property type="entry name" value="Glycogen Phosphorylase B"/>
    <property type="match status" value="2"/>
</dbReference>
<evidence type="ECO:0000256" key="3">
    <source>
        <dbReference type="ARBA" id="ARBA00008234"/>
    </source>
</evidence>
<dbReference type="InterPro" id="IPR029052">
    <property type="entry name" value="Metallo-depent_PP-like"/>
</dbReference>
<dbReference type="CDD" id="cd00842">
    <property type="entry name" value="MPP_ASMase"/>
    <property type="match status" value="1"/>
</dbReference>
<dbReference type="PROSITE" id="PS00375">
    <property type="entry name" value="UDPGT"/>
    <property type="match status" value="1"/>
</dbReference>
<evidence type="ECO:0000313" key="18">
    <source>
        <dbReference type="Proteomes" id="UP000285301"/>
    </source>
</evidence>
<evidence type="ECO:0000256" key="2">
    <source>
        <dbReference type="ARBA" id="ARBA00004613"/>
    </source>
</evidence>
<dbReference type="STRING" id="1965070.A0A3S3PGB2"/>
<dbReference type="InterPro" id="IPR035595">
    <property type="entry name" value="UDP_glycos_trans_CS"/>
</dbReference>
<dbReference type="SUPFAM" id="SSF56300">
    <property type="entry name" value="Metallo-dependent phosphatases"/>
    <property type="match status" value="1"/>
</dbReference>
<comment type="catalytic activity">
    <reaction evidence="13">
        <text>a sphingomyelin + H2O = phosphocholine + an N-acylsphing-4-enine + H(+)</text>
        <dbReference type="Rhea" id="RHEA:19253"/>
        <dbReference type="ChEBI" id="CHEBI:15377"/>
        <dbReference type="ChEBI" id="CHEBI:15378"/>
        <dbReference type="ChEBI" id="CHEBI:17636"/>
        <dbReference type="ChEBI" id="CHEBI:52639"/>
        <dbReference type="ChEBI" id="CHEBI:295975"/>
        <dbReference type="EC" id="3.1.4.12"/>
    </reaction>
    <physiologicalReaction direction="left-to-right" evidence="13">
        <dbReference type="Rhea" id="RHEA:19254"/>
    </physiologicalReaction>
</comment>
<dbReference type="GO" id="GO:0046872">
    <property type="term" value="F:metal ion binding"/>
    <property type="evidence" value="ECO:0007669"/>
    <property type="project" value="UniProtKB-KW"/>
</dbReference>
<dbReference type="PANTHER" id="PTHR10340:SF34">
    <property type="entry name" value="SPHINGOMYELIN PHOSPHODIESTERASE"/>
    <property type="match status" value="1"/>
</dbReference>
<evidence type="ECO:0000259" key="14">
    <source>
        <dbReference type="PROSITE" id="PS50015"/>
    </source>
</evidence>
<dbReference type="InterPro" id="IPR008139">
    <property type="entry name" value="SaposinB_dom"/>
</dbReference>
<keyword evidence="11" id="KW-0325">Glycoprotein</keyword>
<reference evidence="15 18" key="1">
    <citation type="journal article" date="2018" name="Gigascience">
        <title>Genomes of trombidid mites reveal novel predicted allergens and laterally-transferred genes associated with secondary metabolism.</title>
        <authorList>
            <person name="Dong X."/>
            <person name="Chaisiri K."/>
            <person name="Xia D."/>
            <person name="Armstrong S.D."/>
            <person name="Fang Y."/>
            <person name="Donnelly M.J."/>
            <person name="Kadowaki T."/>
            <person name="McGarry J.W."/>
            <person name="Darby A.C."/>
            <person name="Makepeace B.L."/>
        </authorList>
    </citation>
    <scope>NUCLEOTIDE SEQUENCE [LARGE SCALE GENOMIC DNA]</scope>
    <source>
        <strain evidence="15">UoL-WK</strain>
    </source>
</reference>
<keyword evidence="6" id="KW-0479">Metal-binding</keyword>
<dbReference type="PROSITE" id="PS50015">
    <property type="entry name" value="SAP_B"/>
    <property type="match status" value="1"/>
</dbReference>
<evidence type="ECO:0000256" key="4">
    <source>
        <dbReference type="ARBA" id="ARBA00022525"/>
    </source>
</evidence>
<evidence type="ECO:0000256" key="13">
    <source>
        <dbReference type="ARBA" id="ARBA00047268"/>
    </source>
</evidence>
<evidence type="ECO:0000313" key="15">
    <source>
        <dbReference type="EMBL" id="RWS14662.1"/>
    </source>
</evidence>
<proteinExistence type="inferred from homology"/>
<dbReference type="CDD" id="cd03784">
    <property type="entry name" value="GT1_Gtf-like"/>
    <property type="match status" value="1"/>
</dbReference>
<evidence type="ECO:0000313" key="17">
    <source>
        <dbReference type="EMBL" id="RWS17318.1"/>
    </source>
</evidence>
<reference evidence="15" key="2">
    <citation type="submission" date="2018-11" db="EMBL/GenBank/DDBJ databases">
        <title>Trombidioid mite genomics.</title>
        <authorList>
            <person name="Dong X."/>
        </authorList>
    </citation>
    <scope>NUCLEOTIDE SEQUENCE</scope>
    <source>
        <strain evidence="15">UoL-WK</strain>
    </source>
</reference>
<keyword evidence="10" id="KW-1015">Disulfide bond</keyword>
<dbReference type="GO" id="GO:0005615">
    <property type="term" value="C:extracellular space"/>
    <property type="evidence" value="ECO:0007669"/>
    <property type="project" value="TreeGrafter"/>
</dbReference>
<evidence type="ECO:0000256" key="1">
    <source>
        <dbReference type="ARBA" id="ARBA00001947"/>
    </source>
</evidence>
<gene>
    <name evidence="17" type="ORF">B4U79_00271</name>
    <name evidence="16" type="ORF">B4U79_02342</name>
    <name evidence="15" type="ORF">B4U79_12442</name>
</gene>
<keyword evidence="12" id="KW-0326">Glycosidase</keyword>
<dbReference type="InterPro" id="IPR004843">
    <property type="entry name" value="Calcineurin-like_PHP"/>
</dbReference>
<evidence type="ECO:0000256" key="12">
    <source>
        <dbReference type="ARBA" id="ARBA00023295"/>
    </source>
</evidence>
<dbReference type="AlphaFoldDB" id="A0A3S3PGB2"/>
<dbReference type="Proteomes" id="UP000285301">
    <property type="component" value="Unassembled WGS sequence"/>
</dbReference>
<keyword evidence="8" id="KW-0378">Hydrolase</keyword>
<keyword evidence="9" id="KW-0862">Zinc</keyword>
<dbReference type="EMBL" id="NCKU01000097">
    <property type="protein sequence ID" value="RWS17288.1"/>
    <property type="molecule type" value="Genomic_DNA"/>
</dbReference>
<dbReference type="InterPro" id="IPR041805">
    <property type="entry name" value="ASMase/PPN1_MPP"/>
</dbReference>
<evidence type="ECO:0000313" key="16">
    <source>
        <dbReference type="EMBL" id="RWS17288.1"/>
    </source>
</evidence>
<comment type="caution">
    <text evidence="15">The sequence shown here is derived from an EMBL/GenBank/DDBJ whole genome shotgun (WGS) entry which is preliminary data.</text>
</comment>
<evidence type="ECO:0000256" key="11">
    <source>
        <dbReference type="ARBA" id="ARBA00023180"/>
    </source>
</evidence>
<keyword evidence="18" id="KW-1185">Reference proteome</keyword>